<keyword evidence="1" id="KW-1133">Transmembrane helix</keyword>
<evidence type="ECO:0000256" key="1">
    <source>
        <dbReference type="SAM" id="Phobius"/>
    </source>
</evidence>
<feature type="transmembrane region" description="Helical" evidence="1">
    <location>
        <begin position="53"/>
        <end position="77"/>
    </location>
</feature>
<sequence>MWSSTGKSLLRCRLAQMQRASFFLAYCFYWDAKKSVLSPLKSDSYQSLNFHGFYVVTTFFVMPVLTMRSVVLLLSVSEDEDKLMVSMTFLGTALIWVIIPHLRMFGRPPEREGFVSCVNTMFVLEEKLKEIIPDLSIHLSGKVASLIRQISRSLNVLYFTMDNIITFGVPFLALSKSSPTYALLLSGYDFESLGCLVSTLTLISTGAMTFFYTRMVLAVISFVINFVTHGVALVAVWTLVLVDSRVEFGFIKSVKIYRCLTIIKNFHVDTCHHLGSVCAHHAFSVVAATTGLYFLLTEYQEIDPLLLGGCGSLVVVSVALEMATITYLAMVGRNSARFLELMRNMNRGDKLRRRIMASLGSNAINLEVISSVETMRNGVGLEYFMNFVTRVTSYTIDLILTKN</sequence>
<evidence type="ECO:0008006" key="4">
    <source>
        <dbReference type="Google" id="ProtNLM"/>
    </source>
</evidence>
<evidence type="ECO:0000313" key="3">
    <source>
        <dbReference type="Proteomes" id="UP000198287"/>
    </source>
</evidence>
<feature type="transmembrane region" description="Helical" evidence="1">
    <location>
        <begin position="181"/>
        <end position="203"/>
    </location>
</feature>
<name>A0A226DTH9_FOLCA</name>
<evidence type="ECO:0000313" key="2">
    <source>
        <dbReference type="EMBL" id="OXA48007.1"/>
    </source>
</evidence>
<protein>
    <recommendedName>
        <fullName evidence="4">Odorant receptor</fullName>
    </recommendedName>
</protein>
<organism evidence="2 3">
    <name type="scientific">Folsomia candida</name>
    <name type="common">Springtail</name>
    <dbReference type="NCBI Taxonomy" id="158441"/>
    <lineage>
        <taxon>Eukaryota</taxon>
        <taxon>Metazoa</taxon>
        <taxon>Ecdysozoa</taxon>
        <taxon>Arthropoda</taxon>
        <taxon>Hexapoda</taxon>
        <taxon>Collembola</taxon>
        <taxon>Entomobryomorpha</taxon>
        <taxon>Isotomoidea</taxon>
        <taxon>Isotomidae</taxon>
        <taxon>Proisotominae</taxon>
        <taxon>Folsomia</taxon>
    </lineage>
</organism>
<reference evidence="2 3" key="1">
    <citation type="submission" date="2015-12" db="EMBL/GenBank/DDBJ databases">
        <title>The genome of Folsomia candida.</title>
        <authorList>
            <person name="Faddeeva A."/>
            <person name="Derks M.F."/>
            <person name="Anvar Y."/>
            <person name="Smit S."/>
            <person name="Van Straalen N."/>
            <person name="Roelofs D."/>
        </authorList>
    </citation>
    <scope>NUCLEOTIDE SEQUENCE [LARGE SCALE GENOMIC DNA]</scope>
    <source>
        <strain evidence="2 3">VU population</strain>
        <tissue evidence="2">Whole body</tissue>
    </source>
</reference>
<comment type="caution">
    <text evidence="2">The sequence shown here is derived from an EMBL/GenBank/DDBJ whole genome shotgun (WGS) entry which is preliminary data.</text>
</comment>
<feature type="transmembrane region" description="Helical" evidence="1">
    <location>
        <begin position="305"/>
        <end position="329"/>
    </location>
</feature>
<proteinExistence type="predicted"/>
<dbReference type="EMBL" id="LNIX01000012">
    <property type="protein sequence ID" value="OXA48007.1"/>
    <property type="molecule type" value="Genomic_DNA"/>
</dbReference>
<feature type="transmembrane region" description="Helical" evidence="1">
    <location>
        <begin position="83"/>
        <end position="102"/>
    </location>
</feature>
<dbReference type="Proteomes" id="UP000198287">
    <property type="component" value="Unassembled WGS sequence"/>
</dbReference>
<feature type="transmembrane region" description="Helical" evidence="1">
    <location>
        <begin position="156"/>
        <end position="175"/>
    </location>
</feature>
<feature type="transmembrane region" description="Helical" evidence="1">
    <location>
        <begin position="215"/>
        <end position="240"/>
    </location>
</feature>
<keyword evidence="1" id="KW-0812">Transmembrane</keyword>
<dbReference type="AlphaFoldDB" id="A0A226DTH9"/>
<keyword evidence="3" id="KW-1185">Reference proteome</keyword>
<gene>
    <name evidence="2" type="ORF">Fcan01_17456</name>
</gene>
<accession>A0A226DTH9</accession>
<keyword evidence="1" id="KW-0472">Membrane</keyword>